<evidence type="ECO:0000259" key="5">
    <source>
        <dbReference type="Pfam" id="PF07717"/>
    </source>
</evidence>
<keyword evidence="3 6" id="KW-0547">Nucleotide-binding</keyword>
<keyword evidence="3 6" id="KW-0347">Helicase</keyword>
<dbReference type="GO" id="GO:0016787">
    <property type="term" value="F:hydrolase activity"/>
    <property type="evidence" value="ECO:0007669"/>
    <property type="project" value="UniProtKB-KW"/>
</dbReference>
<dbReference type="PANTHER" id="PTHR18934:SF118">
    <property type="entry name" value="ATP-DEPENDENT RNA HELICASE DHX33"/>
    <property type="match status" value="1"/>
</dbReference>
<evidence type="ECO:0000256" key="2">
    <source>
        <dbReference type="ARBA" id="ARBA00022801"/>
    </source>
</evidence>
<gene>
    <name evidence="6" type="ORF">H920_20229</name>
</gene>
<dbReference type="Gene3D" id="1.20.120.1080">
    <property type="match status" value="1"/>
</dbReference>
<evidence type="ECO:0000313" key="6">
    <source>
        <dbReference type="EMBL" id="KFO18386.1"/>
    </source>
</evidence>
<keyword evidence="7" id="KW-1185">Reference proteome</keyword>
<organism evidence="6 7">
    <name type="scientific">Fukomys damarensis</name>
    <name type="common">Damaraland mole rat</name>
    <name type="synonym">Cryptomys damarensis</name>
    <dbReference type="NCBI Taxonomy" id="885580"/>
    <lineage>
        <taxon>Eukaryota</taxon>
        <taxon>Metazoa</taxon>
        <taxon>Chordata</taxon>
        <taxon>Craniata</taxon>
        <taxon>Vertebrata</taxon>
        <taxon>Euteleostomi</taxon>
        <taxon>Mammalia</taxon>
        <taxon>Eutheria</taxon>
        <taxon>Euarchontoglires</taxon>
        <taxon>Glires</taxon>
        <taxon>Rodentia</taxon>
        <taxon>Hystricomorpha</taxon>
        <taxon>Bathyergidae</taxon>
        <taxon>Fukomys</taxon>
    </lineage>
</organism>
<keyword evidence="3 6" id="KW-0067">ATP-binding</keyword>
<dbReference type="GO" id="GO:0005730">
    <property type="term" value="C:nucleolus"/>
    <property type="evidence" value="ECO:0007669"/>
    <property type="project" value="TreeGrafter"/>
</dbReference>
<proteinExistence type="predicted"/>
<sequence length="203" mass="23632">MAAFPVEPKFAKTILRSPKFQGPEEILTIVSLLSMDNVLCNPPAWRDEVPGVGNHIILLNIYWAFKNIGGNKYWCKENFVNGKNMMPVYEVRAQLREICLKMSMPIMSLRGDRESIHLFLAHSLFMSTTELQPDGTYAIMDTQQPMDIHPLSVFFHRKPVCVVYTELLYTNKCYLWDICMVDTEWLYEAAPEYFLRKLRTARI</sequence>
<feature type="domain" description="DEAD-box helicase OB fold" evidence="5">
    <location>
        <begin position="116"/>
        <end position="193"/>
    </location>
</feature>
<name>A0A091D6A4_FUKDA</name>
<dbReference type="GO" id="GO:0003725">
    <property type="term" value="F:double-stranded RNA binding"/>
    <property type="evidence" value="ECO:0007669"/>
    <property type="project" value="TreeGrafter"/>
</dbReference>
<dbReference type="Proteomes" id="UP000028990">
    <property type="component" value="Unassembled WGS sequence"/>
</dbReference>
<comment type="catalytic activity">
    <reaction evidence="4">
        <text>ATP + H2O = ADP + phosphate + H(+)</text>
        <dbReference type="Rhea" id="RHEA:13065"/>
        <dbReference type="ChEBI" id="CHEBI:15377"/>
        <dbReference type="ChEBI" id="CHEBI:15378"/>
        <dbReference type="ChEBI" id="CHEBI:30616"/>
        <dbReference type="ChEBI" id="CHEBI:43474"/>
        <dbReference type="ChEBI" id="CHEBI:456216"/>
        <dbReference type="EC" id="3.6.4.13"/>
    </reaction>
</comment>
<dbReference type="GO" id="GO:0003724">
    <property type="term" value="F:RNA helicase activity"/>
    <property type="evidence" value="ECO:0007669"/>
    <property type="project" value="UniProtKB-EC"/>
</dbReference>
<dbReference type="AlphaFoldDB" id="A0A091D6A4"/>
<evidence type="ECO:0000313" key="7">
    <source>
        <dbReference type="Proteomes" id="UP000028990"/>
    </source>
</evidence>
<evidence type="ECO:0000256" key="1">
    <source>
        <dbReference type="ARBA" id="ARBA00012552"/>
    </source>
</evidence>
<reference evidence="6 7" key="1">
    <citation type="submission" date="2013-11" db="EMBL/GenBank/DDBJ databases">
        <title>The Damaraland mole rat (Fukomys damarensis) genome and evolution of African mole rats.</title>
        <authorList>
            <person name="Gladyshev V.N."/>
            <person name="Fang X."/>
        </authorList>
    </citation>
    <scope>NUCLEOTIDE SEQUENCE [LARGE SCALE GENOMIC DNA]</scope>
    <source>
        <tissue evidence="6">Liver</tissue>
    </source>
</reference>
<evidence type="ECO:0000256" key="3">
    <source>
        <dbReference type="ARBA" id="ARBA00022806"/>
    </source>
</evidence>
<dbReference type="EMBL" id="KN125426">
    <property type="protein sequence ID" value="KFO18386.1"/>
    <property type="molecule type" value="Genomic_DNA"/>
</dbReference>
<evidence type="ECO:0000256" key="4">
    <source>
        <dbReference type="ARBA" id="ARBA00047984"/>
    </source>
</evidence>
<keyword evidence="2" id="KW-0378">Hydrolase</keyword>
<dbReference type="PANTHER" id="PTHR18934">
    <property type="entry name" value="ATP-DEPENDENT RNA HELICASE"/>
    <property type="match status" value="1"/>
</dbReference>
<protein>
    <recommendedName>
        <fullName evidence="1">RNA helicase</fullName>
        <ecNumber evidence="1">3.6.4.13</ecNumber>
    </recommendedName>
</protein>
<dbReference type="EC" id="3.6.4.13" evidence="1"/>
<accession>A0A091D6A4</accession>
<dbReference type="GO" id="GO:0045943">
    <property type="term" value="P:positive regulation of transcription by RNA polymerase I"/>
    <property type="evidence" value="ECO:0007669"/>
    <property type="project" value="TreeGrafter"/>
</dbReference>
<dbReference type="InterPro" id="IPR011709">
    <property type="entry name" value="DEAD-box_helicase_OB_fold"/>
</dbReference>
<dbReference type="Pfam" id="PF07717">
    <property type="entry name" value="OB_NTP_bind"/>
    <property type="match status" value="1"/>
</dbReference>